<dbReference type="Pfam" id="PF03989">
    <property type="entry name" value="DNA_gyraseA_C"/>
    <property type="match status" value="6"/>
</dbReference>
<sequence>MDTESRIIPTYIEDELKTSYLDYAMSVIIARALPDVRDGLKPVHRRVLYGMNQLGLHYNRAYKKSARIVGEVMGKYHPHGDSAIYDTLVRMAQEWSLRYMLVDGQGNFGSVDGDAPAAMRYTEARLARISEEMLRDLDKGTCDFRPNFDETETEPVVLPSAIPNLLVNGSTGIAVGMATNIPPHNIVEIVNAFIALVDNPDITIDELMQHVKGPDFPTAGLIIGRAGIAEAYRTGRGKLVMRAKSNIEKKQNGREAIIVTEIPYMVNKANLLEKIAELIKDKKVEGISDLRDESDRNGMRMVIELKKDAYAEVILNQLFKYTQLQSSFGIITLALVDNKPRVLNLKECLVEYLKHRHEVLIRRTRFDLDLSEKRAHILEGLKIALDNIDAVIETIKKSKDAETARINLMERFGLSIEQASAILEMRLQRLTGLEREKIENEYLELIKFIEELRFILENEPKRMEIIKQEARDVAERYGDERRTAILDAEGEFSIEDMIAEEDMVITISHQGYIKRLPINTYRKQGRGGKGITAMETKEEDFVEKLFVASTHSYILFFSNKGRCYWLKVHEIPQAGRTARGKAIINMVELKPDEKIRSLVPVRSFEDQYAQKSFIMFATKMGTINKQPLPSFSNPRRDGINAIKVDDNDEIVDVALTDGTANVVLGSKYGLAVHFNESNIRELGRNTRGVRGINLGKDDEVISMVVVRRDTTLLTVTEKGYGKRTPIGDYRVTNRGGKGIINLKITEKNGPVVSMCAVDDQNELMIISRNGIIIRISAADISNIGRATQGVRLINLGIDDKVIDVSRIIPETMADQAVEEVVSGLAENGTPLSVEKASPFNGEELPADNGEEAAEEEQEAAESEETGDNEGETAEEEPEDEA</sequence>
<gene>
    <name evidence="9" type="primary">gyrA</name>
    <name evidence="13" type="ORF">A2519_09715</name>
</gene>
<dbReference type="Gene3D" id="1.10.268.10">
    <property type="entry name" value="Topoisomerase, domain 3"/>
    <property type="match status" value="1"/>
</dbReference>
<dbReference type="InterPro" id="IPR050220">
    <property type="entry name" value="Type_II_DNA_Topoisomerases"/>
</dbReference>
<name>A0A1F7FA66_UNCRA</name>
<comment type="miscellaneous">
    <text evidence="9">Few gyrases are as efficient as E.coli at forming negative supercoils. Not all organisms have 2 type II topoisomerases; in organisms with a single type II topoisomerase this enzyme also has to decatenate newly replicated chromosomes.</text>
</comment>
<comment type="caution">
    <text evidence="13">The sequence shown here is derived from an EMBL/GenBank/DDBJ whole genome shotgun (WGS) entry which is preliminary data.</text>
</comment>
<dbReference type="CDD" id="cd00187">
    <property type="entry name" value="TOP4c"/>
    <property type="match status" value="1"/>
</dbReference>
<evidence type="ECO:0000313" key="13">
    <source>
        <dbReference type="EMBL" id="OGK03501.1"/>
    </source>
</evidence>
<proteinExistence type="inferred from homology"/>
<dbReference type="InterPro" id="IPR013760">
    <property type="entry name" value="Topo_IIA-like_dom_sf"/>
</dbReference>
<dbReference type="GO" id="GO:0005524">
    <property type="term" value="F:ATP binding"/>
    <property type="evidence" value="ECO:0007669"/>
    <property type="project" value="UniProtKB-UniRule"/>
</dbReference>
<dbReference type="FunFam" id="2.120.10.90:FF:000004">
    <property type="entry name" value="DNA gyrase subunit A"/>
    <property type="match status" value="1"/>
</dbReference>
<dbReference type="FunFam" id="3.90.199.10:FF:000001">
    <property type="entry name" value="DNA gyrase subunit A"/>
    <property type="match status" value="1"/>
</dbReference>
<dbReference type="InterPro" id="IPR006691">
    <property type="entry name" value="GyrA/parC_rep"/>
</dbReference>
<dbReference type="EMBL" id="MFYX01000088">
    <property type="protein sequence ID" value="OGK03501.1"/>
    <property type="molecule type" value="Genomic_DNA"/>
</dbReference>
<keyword evidence="3 9" id="KW-0963">Cytoplasm</keyword>
<evidence type="ECO:0000256" key="4">
    <source>
        <dbReference type="ARBA" id="ARBA00022741"/>
    </source>
</evidence>
<dbReference type="EC" id="5.6.2.2" evidence="9"/>
<evidence type="ECO:0000256" key="7">
    <source>
        <dbReference type="ARBA" id="ARBA00023125"/>
    </source>
</evidence>
<keyword evidence="4 9" id="KW-0547">Nucleotide-binding</keyword>
<keyword evidence="6 9" id="KW-0799">Topoisomerase</keyword>
<evidence type="ECO:0000256" key="3">
    <source>
        <dbReference type="ARBA" id="ARBA00022490"/>
    </source>
</evidence>
<dbReference type="Gene3D" id="2.120.10.90">
    <property type="entry name" value="DNA gyrase/topoisomerase IV, subunit A, C-terminal"/>
    <property type="match status" value="1"/>
</dbReference>
<dbReference type="NCBIfam" id="TIGR01063">
    <property type="entry name" value="gyrA"/>
    <property type="match status" value="1"/>
</dbReference>
<dbReference type="HAMAP" id="MF_01897">
    <property type="entry name" value="GyrA"/>
    <property type="match status" value="1"/>
</dbReference>
<evidence type="ECO:0000256" key="5">
    <source>
        <dbReference type="ARBA" id="ARBA00022840"/>
    </source>
</evidence>
<dbReference type="NCBIfam" id="NF004044">
    <property type="entry name" value="PRK05561.1"/>
    <property type="match status" value="1"/>
</dbReference>
<keyword evidence="5 9" id="KW-0067">ATP-binding</keyword>
<dbReference type="GO" id="GO:0006261">
    <property type="term" value="P:DNA-templated DNA replication"/>
    <property type="evidence" value="ECO:0007669"/>
    <property type="project" value="UniProtKB-UniRule"/>
</dbReference>
<dbReference type="NCBIfam" id="NF004043">
    <property type="entry name" value="PRK05560.1"/>
    <property type="match status" value="1"/>
</dbReference>
<dbReference type="FunFam" id="3.30.1360.40:FF:000002">
    <property type="entry name" value="DNA gyrase subunit A"/>
    <property type="match status" value="1"/>
</dbReference>
<reference evidence="13 14" key="1">
    <citation type="journal article" date="2016" name="Nat. Commun.">
        <title>Thousands of microbial genomes shed light on interconnected biogeochemical processes in an aquifer system.</title>
        <authorList>
            <person name="Anantharaman K."/>
            <person name="Brown C.T."/>
            <person name="Hug L.A."/>
            <person name="Sharon I."/>
            <person name="Castelle C.J."/>
            <person name="Probst A.J."/>
            <person name="Thomas B.C."/>
            <person name="Singh A."/>
            <person name="Wilkins M.J."/>
            <person name="Karaoz U."/>
            <person name="Brodie E.L."/>
            <person name="Williams K.H."/>
            <person name="Hubbard S.S."/>
            <person name="Banfield J.F."/>
        </authorList>
    </citation>
    <scope>NUCLEOTIDE SEQUENCE [LARGE SCALE GENOMIC DNA]</scope>
</reference>
<evidence type="ECO:0000256" key="8">
    <source>
        <dbReference type="ARBA" id="ARBA00023235"/>
    </source>
</evidence>
<dbReference type="GO" id="GO:0034335">
    <property type="term" value="F:DNA negative supercoiling activity"/>
    <property type="evidence" value="ECO:0007669"/>
    <property type="project" value="UniProtKB-ARBA"/>
</dbReference>
<evidence type="ECO:0000256" key="9">
    <source>
        <dbReference type="HAMAP-Rule" id="MF_01897"/>
    </source>
</evidence>
<dbReference type="Proteomes" id="UP000179243">
    <property type="component" value="Unassembled WGS sequence"/>
</dbReference>
<dbReference type="InterPro" id="IPR002205">
    <property type="entry name" value="Topo_IIA_dom_A"/>
</dbReference>
<dbReference type="SUPFAM" id="SSF56719">
    <property type="entry name" value="Type II DNA topoisomerase"/>
    <property type="match status" value="1"/>
</dbReference>
<feature type="compositionally biased region" description="Acidic residues" evidence="11">
    <location>
        <begin position="844"/>
        <end position="881"/>
    </location>
</feature>
<feature type="domain" description="Topo IIA-type catalytic" evidence="12">
    <location>
        <begin position="33"/>
        <end position="497"/>
    </location>
</feature>
<comment type="similarity">
    <text evidence="2 9">Belongs to the type II topoisomerase GyrA/ParC subunit family.</text>
</comment>
<dbReference type="PANTHER" id="PTHR43493">
    <property type="entry name" value="DNA GYRASE/TOPOISOMERASE SUBUNIT A"/>
    <property type="match status" value="1"/>
</dbReference>
<dbReference type="PROSITE" id="PS52040">
    <property type="entry name" value="TOPO_IIA"/>
    <property type="match status" value="1"/>
</dbReference>
<evidence type="ECO:0000259" key="12">
    <source>
        <dbReference type="PROSITE" id="PS52040"/>
    </source>
</evidence>
<dbReference type="GO" id="GO:0005737">
    <property type="term" value="C:cytoplasm"/>
    <property type="evidence" value="ECO:0007669"/>
    <property type="project" value="UniProtKB-SubCell"/>
</dbReference>
<dbReference type="Gene3D" id="3.30.1360.40">
    <property type="match status" value="1"/>
</dbReference>
<dbReference type="GO" id="GO:0003677">
    <property type="term" value="F:DNA binding"/>
    <property type="evidence" value="ECO:0007669"/>
    <property type="project" value="UniProtKB-UniRule"/>
</dbReference>
<feature type="region of interest" description="Disordered" evidence="11">
    <location>
        <begin position="828"/>
        <end position="881"/>
    </location>
</feature>
<dbReference type="InterPro" id="IPR013758">
    <property type="entry name" value="Topo_IIA_A/C_ab"/>
</dbReference>
<accession>A0A1F7FA66</accession>
<dbReference type="GO" id="GO:0005694">
    <property type="term" value="C:chromosome"/>
    <property type="evidence" value="ECO:0007669"/>
    <property type="project" value="InterPro"/>
</dbReference>
<evidence type="ECO:0000256" key="2">
    <source>
        <dbReference type="ARBA" id="ARBA00008263"/>
    </source>
</evidence>
<feature type="short sequence motif" description="GyrA-box" evidence="9">
    <location>
        <begin position="524"/>
        <end position="530"/>
    </location>
</feature>
<feature type="active site" description="O-(5'-phospho-DNA)-tyrosine intermediate" evidence="9 10">
    <location>
        <position position="121"/>
    </location>
</feature>
<keyword evidence="8 9" id="KW-0413">Isomerase</keyword>
<comment type="function">
    <text evidence="9">A type II topoisomerase that negatively supercoils closed circular double-stranded (ds) DNA in an ATP-dependent manner to modulate DNA topology and maintain chromosomes in an underwound state. Negative supercoiling favors strand separation, and DNA replication, transcription, recombination and repair, all of which involve strand separation. Also able to catalyze the interconversion of other topological isomers of dsDNA rings, including catenanes and knotted rings. Type II topoisomerases break and join 2 DNA strands simultaneously in an ATP-dependent manner.</text>
</comment>
<dbReference type="InterPro" id="IPR013757">
    <property type="entry name" value="Topo_IIA_A_a_sf"/>
</dbReference>
<dbReference type="GO" id="GO:0006265">
    <property type="term" value="P:DNA topological change"/>
    <property type="evidence" value="ECO:0007669"/>
    <property type="project" value="UniProtKB-UniRule"/>
</dbReference>
<dbReference type="AlphaFoldDB" id="A0A1F7FA66"/>
<dbReference type="PANTHER" id="PTHR43493:SF5">
    <property type="entry name" value="DNA GYRASE SUBUNIT A, CHLOROPLASTIC_MITOCHONDRIAL"/>
    <property type="match status" value="1"/>
</dbReference>
<evidence type="ECO:0000256" key="6">
    <source>
        <dbReference type="ARBA" id="ARBA00023029"/>
    </source>
</evidence>
<dbReference type="SMART" id="SM00434">
    <property type="entry name" value="TOP4c"/>
    <property type="match status" value="1"/>
</dbReference>
<organism evidence="13 14">
    <name type="scientific">Candidatus Raymondbacteria bacterium RIFOXYD12_FULL_49_13</name>
    <dbReference type="NCBI Taxonomy" id="1817890"/>
    <lineage>
        <taxon>Bacteria</taxon>
        <taxon>Raymondiibacteriota</taxon>
    </lineage>
</organism>
<dbReference type="GO" id="GO:0009330">
    <property type="term" value="C:DNA topoisomerase type II (double strand cut, ATP-hydrolyzing) complex"/>
    <property type="evidence" value="ECO:0007669"/>
    <property type="project" value="TreeGrafter"/>
</dbReference>
<evidence type="ECO:0000256" key="10">
    <source>
        <dbReference type="PROSITE-ProRule" id="PRU01384"/>
    </source>
</evidence>
<evidence type="ECO:0000256" key="1">
    <source>
        <dbReference type="ARBA" id="ARBA00000185"/>
    </source>
</evidence>
<keyword evidence="7 9" id="KW-0238">DNA-binding</keyword>
<dbReference type="Gene3D" id="3.90.199.10">
    <property type="entry name" value="Topoisomerase II, domain 5"/>
    <property type="match status" value="1"/>
</dbReference>
<dbReference type="InterPro" id="IPR005743">
    <property type="entry name" value="GyrA"/>
</dbReference>
<protein>
    <recommendedName>
        <fullName evidence="9">DNA gyrase subunit A</fullName>
        <ecNumber evidence="9">5.6.2.2</ecNumber>
    </recommendedName>
</protein>
<comment type="subunit">
    <text evidence="9">Heterotetramer, composed of two GyrA and two GyrB chains. In the heterotetramer, GyrA contains the active site tyrosine that forms a transient covalent intermediate with DNA, while GyrB binds cofactors and catalyzes ATP hydrolysis.</text>
</comment>
<dbReference type="SUPFAM" id="SSF101904">
    <property type="entry name" value="GyrA/ParC C-terminal domain-like"/>
    <property type="match status" value="1"/>
</dbReference>
<dbReference type="FunFam" id="1.10.268.10:FF:000001">
    <property type="entry name" value="DNA gyrase subunit A"/>
    <property type="match status" value="1"/>
</dbReference>
<dbReference type="Pfam" id="PF00521">
    <property type="entry name" value="DNA_topoisoIV"/>
    <property type="match status" value="1"/>
</dbReference>
<evidence type="ECO:0000313" key="14">
    <source>
        <dbReference type="Proteomes" id="UP000179243"/>
    </source>
</evidence>
<comment type="catalytic activity">
    <reaction evidence="1 9 10">
        <text>ATP-dependent breakage, passage and rejoining of double-stranded DNA.</text>
        <dbReference type="EC" id="5.6.2.2"/>
    </reaction>
</comment>
<evidence type="ECO:0000256" key="11">
    <source>
        <dbReference type="SAM" id="MobiDB-lite"/>
    </source>
</evidence>
<dbReference type="InterPro" id="IPR035516">
    <property type="entry name" value="Gyrase/topoIV_suA_C"/>
</dbReference>
<comment type="subcellular location">
    <subcellularLocation>
        <location evidence="9">Cytoplasm</location>
    </subcellularLocation>
</comment>